<dbReference type="AlphaFoldDB" id="A0A4Y6PR26"/>
<dbReference type="OrthoDB" id="5521736at2"/>
<evidence type="ECO:0000256" key="2">
    <source>
        <dbReference type="SAM" id="SignalP"/>
    </source>
</evidence>
<dbReference type="SUPFAM" id="SSF47175">
    <property type="entry name" value="Cytochromes"/>
    <property type="match status" value="1"/>
</dbReference>
<keyword evidence="2" id="KW-0732">Signal</keyword>
<dbReference type="GO" id="GO:0020037">
    <property type="term" value="F:heme binding"/>
    <property type="evidence" value="ECO:0007669"/>
    <property type="project" value="InterPro"/>
</dbReference>
<dbReference type="GO" id="GO:0005506">
    <property type="term" value="F:iron ion binding"/>
    <property type="evidence" value="ECO:0007669"/>
    <property type="project" value="InterPro"/>
</dbReference>
<evidence type="ECO:0000256" key="1">
    <source>
        <dbReference type="SAM" id="MobiDB-lite"/>
    </source>
</evidence>
<evidence type="ECO:0000313" key="4">
    <source>
        <dbReference type="Proteomes" id="UP000315995"/>
    </source>
</evidence>
<reference evidence="3 4" key="1">
    <citation type="submission" date="2019-06" db="EMBL/GenBank/DDBJ databases">
        <title>Persicimonas caeni gen. nov., sp. nov., a predatory bacterium isolated from solar saltern.</title>
        <authorList>
            <person name="Wang S."/>
        </authorList>
    </citation>
    <scope>NUCLEOTIDE SEQUENCE [LARGE SCALE GENOMIC DNA]</scope>
    <source>
        <strain evidence="3 4">YN101</strain>
    </source>
</reference>
<dbReference type="Proteomes" id="UP000315995">
    <property type="component" value="Chromosome"/>
</dbReference>
<name>A0A4Y6PR26_PERCE</name>
<dbReference type="InterPro" id="IPR010980">
    <property type="entry name" value="Cyt_c/b562"/>
</dbReference>
<accession>A0A5B8Y1M5</accession>
<gene>
    <name evidence="3" type="ORF">FIV42_07425</name>
</gene>
<dbReference type="GO" id="GO:0022900">
    <property type="term" value="P:electron transport chain"/>
    <property type="evidence" value="ECO:0007669"/>
    <property type="project" value="InterPro"/>
</dbReference>
<protein>
    <recommendedName>
        <fullName evidence="5">Cytochrome C</fullName>
    </recommendedName>
</protein>
<evidence type="ECO:0000313" key="3">
    <source>
        <dbReference type="EMBL" id="QDG50569.1"/>
    </source>
</evidence>
<accession>A0A4Y6PR26</accession>
<feature type="compositionally biased region" description="Basic and acidic residues" evidence="1">
    <location>
        <begin position="54"/>
        <end position="69"/>
    </location>
</feature>
<sequence length="197" mass="22011">MDRFKADNVMKNYTLPVLLVALALLAFGCDKETQESEGAKAVGPAQQQAEPGTDGEHGEHAAEGEDEHHDVHLGNKMYELQRRWSAIWFAGKANDAEMVKYQTHEIEELVEILEESDPQEAGVDVVDRVNMHVTNRLEGIEEAVAAKNQEEFEKQYKAVVDGCNSCHAETKHAFIDVRIPEYNPYPNLKFGSSEAGK</sequence>
<feature type="region of interest" description="Disordered" evidence="1">
    <location>
        <begin position="36"/>
        <end position="69"/>
    </location>
</feature>
<keyword evidence="4" id="KW-1185">Reference proteome</keyword>
<dbReference type="PROSITE" id="PS51257">
    <property type="entry name" value="PROKAR_LIPOPROTEIN"/>
    <property type="match status" value="1"/>
</dbReference>
<dbReference type="GO" id="GO:0009055">
    <property type="term" value="F:electron transfer activity"/>
    <property type="evidence" value="ECO:0007669"/>
    <property type="project" value="InterPro"/>
</dbReference>
<organism evidence="3 4">
    <name type="scientific">Persicimonas caeni</name>
    <dbReference type="NCBI Taxonomy" id="2292766"/>
    <lineage>
        <taxon>Bacteria</taxon>
        <taxon>Deltaproteobacteria</taxon>
        <taxon>Bradymonadales</taxon>
        <taxon>Bradymonadaceae</taxon>
        <taxon>Persicimonas</taxon>
    </lineage>
</organism>
<feature type="signal peptide" evidence="2">
    <location>
        <begin position="1"/>
        <end position="28"/>
    </location>
</feature>
<feature type="chain" id="PRO_5030106275" description="Cytochrome C" evidence="2">
    <location>
        <begin position="29"/>
        <end position="197"/>
    </location>
</feature>
<dbReference type="EMBL" id="CP041186">
    <property type="protein sequence ID" value="QDG50569.1"/>
    <property type="molecule type" value="Genomic_DNA"/>
</dbReference>
<evidence type="ECO:0008006" key="5">
    <source>
        <dbReference type="Google" id="ProtNLM"/>
    </source>
</evidence>
<dbReference type="RefSeq" id="WP_141197061.1">
    <property type="nucleotide sequence ID" value="NZ_CP041186.1"/>
</dbReference>
<proteinExistence type="predicted"/>